<dbReference type="AlphaFoldDB" id="A0A2T0M0V3"/>
<gene>
    <name evidence="1" type="ORF">B0I33_102341</name>
</gene>
<dbReference type="Proteomes" id="UP000238362">
    <property type="component" value="Unassembled WGS sequence"/>
</dbReference>
<proteinExistence type="predicted"/>
<accession>A0A2T0M0V3</accession>
<comment type="caution">
    <text evidence="1">The sequence shown here is derived from an EMBL/GenBank/DDBJ whole genome shotgun (WGS) entry which is preliminary data.</text>
</comment>
<evidence type="ECO:0000313" key="2">
    <source>
        <dbReference type="Proteomes" id="UP000238362"/>
    </source>
</evidence>
<dbReference type="OrthoDB" id="3636379at2"/>
<dbReference type="RefSeq" id="WP_106177330.1">
    <property type="nucleotide sequence ID" value="NZ_PVNH01000002.1"/>
</dbReference>
<protein>
    <recommendedName>
        <fullName evidence="3">Lipoprotein LpqN</fullName>
    </recommendedName>
</protein>
<evidence type="ECO:0008006" key="3">
    <source>
        <dbReference type="Google" id="ProtNLM"/>
    </source>
</evidence>
<name>A0A2T0M0V3_9PSEU</name>
<organism evidence="1 2">
    <name type="scientific">Prauserella shujinwangii</name>
    <dbReference type="NCBI Taxonomy" id="1453103"/>
    <lineage>
        <taxon>Bacteria</taxon>
        <taxon>Bacillati</taxon>
        <taxon>Actinomycetota</taxon>
        <taxon>Actinomycetes</taxon>
        <taxon>Pseudonocardiales</taxon>
        <taxon>Pseudonocardiaceae</taxon>
        <taxon>Prauserella</taxon>
    </lineage>
</organism>
<evidence type="ECO:0000313" key="1">
    <source>
        <dbReference type="EMBL" id="PRX50222.1"/>
    </source>
</evidence>
<dbReference type="EMBL" id="PVNH01000002">
    <property type="protein sequence ID" value="PRX50222.1"/>
    <property type="molecule type" value="Genomic_DNA"/>
</dbReference>
<sequence length="181" mass="19912">MTELIKGSSPDAIPDVRIDLPPGFAEEPVVGGPDVENSVRLFGRFEVGAERVPATFSLAVVELVPQELVDDGERASDPRVVAEALRMRYRSRRPNADARVVQLAIGPALAATTAGEYRLPPEMRGHPFEEVRPVYRVEVQIPAPDGRHVVLVDVTTEREAGWTTITEETVRIANSIHLSRE</sequence>
<keyword evidence="2" id="KW-1185">Reference proteome</keyword>
<reference evidence="1 2" key="1">
    <citation type="submission" date="2018-03" db="EMBL/GenBank/DDBJ databases">
        <title>Genomic Encyclopedia of Type Strains, Phase III (KMG-III): the genomes of soil and plant-associated and newly described type strains.</title>
        <authorList>
            <person name="Whitman W."/>
        </authorList>
    </citation>
    <scope>NUCLEOTIDE SEQUENCE [LARGE SCALE GENOMIC DNA]</scope>
    <source>
        <strain evidence="1 2">CGMCC 4.7125</strain>
    </source>
</reference>